<reference evidence="2" key="1">
    <citation type="submission" date="2020-11" db="EMBL/GenBank/DDBJ databases">
        <authorList>
            <consortium name="DOE Joint Genome Institute"/>
            <person name="Ahrendt S."/>
            <person name="Riley R."/>
            <person name="Andreopoulos W."/>
            <person name="Labutti K."/>
            <person name="Pangilinan J."/>
            <person name="Ruiz-Duenas F.J."/>
            <person name="Barrasa J.M."/>
            <person name="Sanchez-Garcia M."/>
            <person name="Camarero S."/>
            <person name="Miyauchi S."/>
            <person name="Serrano A."/>
            <person name="Linde D."/>
            <person name="Babiker R."/>
            <person name="Drula E."/>
            <person name="Ayuso-Fernandez I."/>
            <person name="Pacheco R."/>
            <person name="Padilla G."/>
            <person name="Ferreira P."/>
            <person name="Barriuso J."/>
            <person name="Kellner H."/>
            <person name="Castanera R."/>
            <person name="Alfaro M."/>
            <person name="Ramirez L."/>
            <person name="Pisabarro A.G."/>
            <person name="Kuo A."/>
            <person name="Tritt A."/>
            <person name="Lipzen A."/>
            <person name="He G."/>
            <person name="Yan M."/>
            <person name="Ng V."/>
            <person name="Cullen D."/>
            <person name="Martin F."/>
            <person name="Rosso M.-N."/>
            <person name="Henrissat B."/>
            <person name="Hibbett D."/>
            <person name="Martinez A.T."/>
            <person name="Grigoriev I.V."/>
        </authorList>
    </citation>
    <scope>NUCLEOTIDE SEQUENCE</scope>
    <source>
        <strain evidence="2">AH 40177</strain>
    </source>
</reference>
<organism evidence="2 3">
    <name type="scientific">Rhodocollybia butyracea</name>
    <dbReference type="NCBI Taxonomy" id="206335"/>
    <lineage>
        <taxon>Eukaryota</taxon>
        <taxon>Fungi</taxon>
        <taxon>Dikarya</taxon>
        <taxon>Basidiomycota</taxon>
        <taxon>Agaricomycotina</taxon>
        <taxon>Agaricomycetes</taxon>
        <taxon>Agaricomycetidae</taxon>
        <taxon>Agaricales</taxon>
        <taxon>Marasmiineae</taxon>
        <taxon>Omphalotaceae</taxon>
        <taxon>Rhodocollybia</taxon>
    </lineage>
</organism>
<evidence type="ECO:0000313" key="2">
    <source>
        <dbReference type="EMBL" id="KAF9067987.1"/>
    </source>
</evidence>
<proteinExistence type="predicted"/>
<gene>
    <name evidence="2" type="ORF">BDP27DRAFT_1422418</name>
</gene>
<evidence type="ECO:0000256" key="1">
    <source>
        <dbReference type="SAM" id="SignalP"/>
    </source>
</evidence>
<sequence>MIKNILRSTCYVLLALGVVHANPSIEIPTAGATLVAGSPFTVMVLDSAYSQPIIEGSLTIGLTPCTEASCPAPDSQILHVLYAGGFNPQRPATPVSYDPGSFAFENFTLSVPANAAAGTYTLGVFHTYWGESASLYYSPASDTDSVTVSVVSA</sequence>
<comment type="caution">
    <text evidence="2">The sequence shown here is derived from an EMBL/GenBank/DDBJ whole genome shotgun (WGS) entry which is preliminary data.</text>
</comment>
<protein>
    <submittedName>
        <fullName evidence="2">Uncharacterized protein</fullName>
    </submittedName>
</protein>
<accession>A0A9P5PRR1</accession>
<keyword evidence="1" id="KW-0732">Signal</keyword>
<dbReference type="EMBL" id="JADNRY010000066">
    <property type="protein sequence ID" value="KAF9067987.1"/>
    <property type="molecule type" value="Genomic_DNA"/>
</dbReference>
<name>A0A9P5PRR1_9AGAR</name>
<feature type="chain" id="PRO_5040287958" evidence="1">
    <location>
        <begin position="22"/>
        <end position="153"/>
    </location>
</feature>
<dbReference type="AlphaFoldDB" id="A0A9P5PRR1"/>
<dbReference type="OrthoDB" id="2841294at2759"/>
<keyword evidence="3" id="KW-1185">Reference proteome</keyword>
<evidence type="ECO:0000313" key="3">
    <source>
        <dbReference type="Proteomes" id="UP000772434"/>
    </source>
</evidence>
<feature type="signal peptide" evidence="1">
    <location>
        <begin position="1"/>
        <end position="21"/>
    </location>
</feature>
<dbReference type="Proteomes" id="UP000772434">
    <property type="component" value="Unassembled WGS sequence"/>
</dbReference>